<dbReference type="RefSeq" id="WP_267926131.1">
    <property type="nucleotide sequence ID" value="NZ_AP024233.1"/>
</dbReference>
<dbReference type="Proteomes" id="UP001063350">
    <property type="component" value="Chromosome"/>
</dbReference>
<dbReference type="KEGG" id="ddu:GF1_17540"/>
<evidence type="ECO:0000313" key="1">
    <source>
        <dbReference type="EMBL" id="BCO09378.1"/>
    </source>
</evidence>
<reference evidence="1" key="1">
    <citation type="submission" date="2020-12" db="EMBL/GenBank/DDBJ databases">
        <title>Desulfobium dissulfuricans gen. nov., sp. nov., a novel mesophilic, sulfate-reducing bacterium isolated from a deep-sea hydrothermal vent.</title>
        <authorList>
            <person name="Hashimoto Y."/>
            <person name="Tame A."/>
            <person name="Sawayama S."/>
            <person name="Miyazaki J."/>
            <person name="Takai K."/>
            <person name="Nakagawa S."/>
        </authorList>
    </citation>
    <scope>NUCLEOTIDE SEQUENCE</scope>
    <source>
        <strain evidence="1">GF1</strain>
    </source>
</reference>
<protein>
    <submittedName>
        <fullName evidence="1">Uncharacterized protein</fullName>
    </submittedName>
</protein>
<dbReference type="EMBL" id="AP024233">
    <property type="protein sequence ID" value="BCO09378.1"/>
    <property type="molecule type" value="Genomic_DNA"/>
</dbReference>
<sequence>MHQGDILRFIVDPDTAGRMDRVIVLNDGRIVEKKVESGGVSYTVVKT</sequence>
<gene>
    <name evidence="1" type="ORF">GF1_17540</name>
</gene>
<organism evidence="1 2">
    <name type="scientific">Desulfolithobacter dissulfuricans</name>
    <dbReference type="NCBI Taxonomy" id="2795293"/>
    <lineage>
        <taxon>Bacteria</taxon>
        <taxon>Pseudomonadati</taxon>
        <taxon>Thermodesulfobacteriota</taxon>
        <taxon>Desulfobulbia</taxon>
        <taxon>Desulfobulbales</taxon>
        <taxon>Desulfobulbaceae</taxon>
        <taxon>Desulfolithobacter</taxon>
    </lineage>
</organism>
<evidence type="ECO:0000313" key="2">
    <source>
        <dbReference type="Proteomes" id="UP001063350"/>
    </source>
</evidence>
<accession>A0A915U0T1</accession>
<dbReference type="AlphaFoldDB" id="A0A915U0T1"/>
<name>A0A915U0T1_9BACT</name>
<keyword evidence="2" id="KW-1185">Reference proteome</keyword>
<proteinExistence type="predicted"/>